<keyword evidence="1" id="KW-0175">Coiled coil</keyword>
<dbReference type="Proteomes" id="UP001219934">
    <property type="component" value="Unassembled WGS sequence"/>
</dbReference>
<sequence length="483" mass="55246">MDCSEEVQAVFEEPTAEMALKKGMSIFIDNLAKKILKEPKELIKTHYLCAVCLVMQQDDGKLSFDEFKSYFSDGVLTAEELQELFHTIDTHNTDIVRLPLRHALKVKLEPLLPFVLLKDGATLQDIYPLKRDKGTVSVADVEEQEFLKSVILSNIASITYGAWIGGYDAIMLELSLLKTFCMRTIGSGATALPSPSPPGVLGKLHGDAYCNVDTDELCEYFSQHLGEYENVLGALEDLNMCILKAMDKTKKDYQESSHLEQFVTRFLLKETTNQLHSLQSSLECAMETTAEQTRQEKQGPLKPEVLSIQWSGRRSNRRLQRNSSLSPNNPLLSLVNSGVYEEDSQWMVQVNRLQRLIDRLEKKEIRLEPVEEEVLESKSHILIVQRQLSVLEDELEEFRLALRQYMDCACAQTGCLHIAVQRLANESRFILYEFWEHNNVWKNHLQTNYSKTFQRGNVDFLETPESLSTMLVPASWWVLNNNN</sequence>
<dbReference type="InterPro" id="IPR039862">
    <property type="entry name" value="NECAB1/2/3"/>
</dbReference>
<dbReference type="GO" id="GO:0005737">
    <property type="term" value="C:cytoplasm"/>
    <property type="evidence" value="ECO:0007669"/>
    <property type="project" value="TreeGrafter"/>
</dbReference>
<dbReference type="InterPro" id="IPR011008">
    <property type="entry name" value="Dimeric_a/b-barrel"/>
</dbReference>
<dbReference type="Gene3D" id="3.30.70.100">
    <property type="match status" value="1"/>
</dbReference>
<dbReference type="AlphaFoldDB" id="A0AAD6APC5"/>
<gene>
    <name evidence="3" type="ORF">JOQ06_016104</name>
</gene>
<dbReference type="PANTHER" id="PTHR12178">
    <property type="entry name" value="EF-HAND DOMAIN-CONTAINING PROTEIN"/>
    <property type="match status" value="1"/>
</dbReference>
<dbReference type="PROSITE" id="PS51725">
    <property type="entry name" value="ABM"/>
    <property type="match status" value="1"/>
</dbReference>
<protein>
    <recommendedName>
        <fullName evidence="2">ABM domain-containing protein</fullName>
    </recommendedName>
</protein>
<evidence type="ECO:0000313" key="4">
    <source>
        <dbReference type="Proteomes" id="UP001219934"/>
    </source>
</evidence>
<evidence type="ECO:0000259" key="2">
    <source>
        <dbReference type="PROSITE" id="PS51725"/>
    </source>
</evidence>
<accession>A0AAD6APC5</accession>
<reference evidence="3" key="1">
    <citation type="submission" date="2022-11" db="EMBL/GenBank/DDBJ databases">
        <title>Chromosome-level genome of Pogonophryne albipinna.</title>
        <authorList>
            <person name="Jo E."/>
        </authorList>
    </citation>
    <scope>NUCLEOTIDE SEQUENCE</scope>
    <source>
        <strain evidence="3">SGF0006</strain>
        <tissue evidence="3">Muscle</tissue>
    </source>
</reference>
<dbReference type="InterPro" id="IPR007138">
    <property type="entry name" value="ABM_dom"/>
</dbReference>
<proteinExistence type="predicted"/>
<evidence type="ECO:0000313" key="3">
    <source>
        <dbReference type="EMBL" id="KAJ4928312.1"/>
    </source>
</evidence>
<keyword evidence="4" id="KW-1185">Reference proteome</keyword>
<dbReference type="SUPFAM" id="SSF54909">
    <property type="entry name" value="Dimeric alpha+beta barrel"/>
    <property type="match status" value="1"/>
</dbReference>
<dbReference type="PANTHER" id="PTHR12178:SF11">
    <property type="entry name" value="N-TERMINAL EF-HAND CALCIUM-BINDING PROTEIN 1"/>
    <property type="match status" value="1"/>
</dbReference>
<dbReference type="Pfam" id="PF03992">
    <property type="entry name" value="ABM"/>
    <property type="match status" value="1"/>
</dbReference>
<dbReference type="GO" id="GO:0042984">
    <property type="term" value="P:regulation of amyloid precursor protein biosynthetic process"/>
    <property type="evidence" value="ECO:0007669"/>
    <property type="project" value="TreeGrafter"/>
</dbReference>
<feature type="domain" description="ABM" evidence="2">
    <location>
        <begin position="382"/>
        <end position="470"/>
    </location>
</feature>
<comment type="caution">
    <text evidence="3">The sequence shown here is derived from an EMBL/GenBank/DDBJ whole genome shotgun (WGS) entry which is preliminary data.</text>
</comment>
<dbReference type="FunFam" id="3.30.70.100:FF:000025">
    <property type="entry name" value="N-terminal EF-hand calcium-binding protein 1"/>
    <property type="match status" value="1"/>
</dbReference>
<feature type="coiled-coil region" evidence="1">
    <location>
        <begin position="353"/>
        <end position="401"/>
    </location>
</feature>
<name>A0AAD6APC5_9TELE</name>
<organism evidence="3 4">
    <name type="scientific">Pogonophryne albipinna</name>
    <dbReference type="NCBI Taxonomy" id="1090488"/>
    <lineage>
        <taxon>Eukaryota</taxon>
        <taxon>Metazoa</taxon>
        <taxon>Chordata</taxon>
        <taxon>Craniata</taxon>
        <taxon>Vertebrata</taxon>
        <taxon>Euteleostomi</taxon>
        <taxon>Actinopterygii</taxon>
        <taxon>Neopterygii</taxon>
        <taxon>Teleostei</taxon>
        <taxon>Neoteleostei</taxon>
        <taxon>Acanthomorphata</taxon>
        <taxon>Eupercaria</taxon>
        <taxon>Perciformes</taxon>
        <taxon>Notothenioidei</taxon>
        <taxon>Pogonophryne</taxon>
    </lineage>
</organism>
<evidence type="ECO:0000256" key="1">
    <source>
        <dbReference type="SAM" id="Coils"/>
    </source>
</evidence>
<dbReference type="EMBL" id="JAPTMU010000018">
    <property type="protein sequence ID" value="KAJ4928312.1"/>
    <property type="molecule type" value="Genomic_DNA"/>
</dbReference>